<feature type="domain" description="USP" evidence="3">
    <location>
        <begin position="1385"/>
        <end position="1744"/>
    </location>
</feature>
<dbReference type="Proteomes" id="UP001150062">
    <property type="component" value="Unassembled WGS sequence"/>
</dbReference>
<feature type="compositionally biased region" description="Acidic residues" evidence="2">
    <location>
        <begin position="639"/>
        <end position="650"/>
    </location>
</feature>
<dbReference type="InterPro" id="IPR050164">
    <property type="entry name" value="Peptidase_C19"/>
</dbReference>
<dbReference type="PROSITE" id="PS50235">
    <property type="entry name" value="USP_3"/>
    <property type="match status" value="1"/>
</dbReference>
<evidence type="ECO:0000256" key="2">
    <source>
        <dbReference type="SAM" id="MobiDB-lite"/>
    </source>
</evidence>
<dbReference type="GO" id="GO:0016787">
    <property type="term" value="F:hydrolase activity"/>
    <property type="evidence" value="ECO:0007669"/>
    <property type="project" value="UniProtKB-KW"/>
</dbReference>
<dbReference type="InterPro" id="IPR028889">
    <property type="entry name" value="USP"/>
</dbReference>
<dbReference type="Pfam" id="PF00443">
    <property type="entry name" value="UCH"/>
    <property type="match status" value="1"/>
</dbReference>
<keyword evidence="5" id="KW-1185">Reference proteome</keyword>
<feature type="coiled-coil region" evidence="1">
    <location>
        <begin position="1624"/>
        <end position="1651"/>
    </location>
</feature>
<dbReference type="Gene3D" id="3.90.70.10">
    <property type="entry name" value="Cysteine proteinases"/>
    <property type="match status" value="1"/>
</dbReference>
<dbReference type="PANTHER" id="PTHR24006">
    <property type="entry name" value="UBIQUITIN CARBOXYL-TERMINAL HYDROLASE"/>
    <property type="match status" value="1"/>
</dbReference>
<evidence type="ECO:0000259" key="3">
    <source>
        <dbReference type="PROSITE" id="PS50235"/>
    </source>
</evidence>
<sequence length="3101" mass="370182">MTNKNFDMESIIDDIDLYSATLTSAAYNIKHYVGFYDDLMYLDQQMDLYFSNSLDEKRTRLVLKALTSSLKHLLLTDNITQRMMPDFLRILKNTILLILSRVDKEERQLLNLLNLILSQSNKGFYGHNMGEKSSQINLPNEFDLSKFTNETNSNNNESVQTIELNEENSNKQQVDQNIVKEEESIKVLKPTLEFDQCYYHSNYLIENIRYFAESNGIQIVLDYLLSSNHIISEIKTELFLKVLDNISDCLRNEYFSPFFEKIQQLYSRLLKMDVKKIRDFDKEKLSQIIGRIKNILMKIDYREFLNVSRIFDLNFALKQLNSSYLDLKIAGINIISELCDQVLDNQINKNNENNDDQLMNEMMEKDLNTFLNWFEENNFIKILFGTNMHDQILKYYYSILKLLGFNNQINKSAIDLIWNELTDCYSARKELVYQLINSFSPYLYDTLLSYLYSTKIKTIKKWDNFNINFLFNFIQGTLHILQDPLDLLWELIMNNTIQKKFQMQLSNFFQSLFCYYSFKLESKLKFLRIFSENLTNIEKTKFIFPLLESLIFSFPYKMNKNNNNNNENENKIEEKDQNNENKEDNENKNLKDLTFSKVLEDLETNFNFIARIIDGIDSYQKNIKQIIKKNNLIINNNNDNDDDDDNDNNDNDNNNNINLEKNINEQINWSKYKFIEDIEYLEGYTIRLNFITKLCNSYNNINQNSTNFNLTIDHMKKMWEIFVNNTLLKEESDYFFQWVITIGVSIPIGKFLFENLLKLSSKEMTESELNFFKYYTYYENYINRNIFGNFQNFIVKITDLNLINGYSKIWEIIKDIKNEKLLDQIIFYLIQYQNISFENIKKHGTKIRITFLNQIIEKIKETPTNNVNIIIRYLKILLLFINQIENNILPENLKYKPHIFTVLNNKIKLKIKSNINNENNNNDNNKNNIIKYYDLIIKENHSIDYLRNKISELFNEKIEDLEIVNLPLNLISMEYGCKLIGEQKLTKESEIFVQKKIINKDNKNKKILPIYNIPLENNLMPSYLLSNYFNIFFKLLEINNEDLYLNISILLLKMPTNKFQSNYIQNIFNLQNKKVNQFNINSDSSKKKINWNRILNHESLFFLIYNLQIINGFIEEDLNWKKENGKENENDNENENENEKENKNQIKNEIENENENENENEKEKEKEKENINENKNKKNKELISFFYINILKILPIFEKETSNTKMYFKLFTKLIKLIYYQNLNYNFNNLFTDLNKKIIQRKIIETWPISNNNYVKVVDESLIGMLKILTVLIKFSHKIDLNQNEDKKLILKENIIIQIINLIFKQYLYKFPKIIDYLNFPQLPKFKNDKTRKQAFKLLYTISFLNENYYKNIIDLLIEQEKQLPLLETWYFSPEKETRTNIHYIGLKNLGSLCYMNSLLQQLFHNLEFQKLILSLNIKPNKENFLYQLQILFVQLNLSENKFINPIKFLENFQLPSGEQIKFGKQEDAFEFFNLIFQIIERELSKLNQSNFIQTLFGGKLISQIIGEGTTQRSERIENFFSISLDVNQNQDLMNSLNEYIQGEKLEGDNQWYSEELGKKVNARKRVLIENLPKNLIIHLKRFEYDMSSRTRKKLNHECNFPLELDMHKFTKKYILKEEMVKEKERGKILKEETKNEKKKEKENKNELGNLTECTKYELCGIIVHSGTSQSGHYYSLIKINNGNGEPYWLKFDDTRVSKFNETDIQKECFGGSTLEYVQDYNGNYVENWVPKQHSAYMLYYRRKDYFKVKNLQANEIIQLLQSSYSQENNEINPILLNIWNENLNFFYLKTIYHNNNFKFVYNLLNDNSFTFNKNNINSISNNFQLLLNIFKKLIIHSDLQINIQFWCDLIIIFLVTSDDCRNIFIDELKWKNSNKSWISNLLFNCPNRKLWFHFQFIFIMTFKYLIENNEIENNLCSSEIKLLKNVQEINYKKLFNSEIEKNNENKNQDLDQNKSIEIINLNSKFNNNDKFQNYNNLNFLSQFEFKSFIFRILKIFIYELKSLDTNNCTNLSDYFTFLIQILDIGNYFPPFFLNSLFLTNIIDFYLGINSPYQQSLDDKKNSNNNNNNNFFVDDSMIDFNRHKYATMVNFINVLLSYSIIDDFDYLNNLNNQLMEYEDNLAEFNNNLNIINQELNNYEKNIHEYGKFSSENSLQIQLLQNKLMENENNETEVLQKIQDCANNMDKYDNLLKITLNQKFEKEDESLLLNRKIQNYQNEIIKIKKLLLEEQNKDLLIPTTINNKYNNNYIKLLLPDYNMLINTNFLLRVLKCSIHPEQLGQLVLHISFENITFFDNFLNQILVEIQNCSSHQLNKYFPILSHLININDHSKEEKIQKIVNGLISSLKNKTLNENMNRIEGYILIFIQFLKEISTNNQLVSKNLFENRNSWLFDFLIINPSALVRENTLTLIKTLLPKFETESTDKNVDEENKSQIENNKNKNENEKENEKEKEKEKEEEEDNDEKIMVLIFISYDLFAMFNDISNNLYFDLNENEKNTILNEQRKLSLFKLSQYFDLLTFCIKHGNEIIKLSFLENLNEFWNLFQKIISYQILYDLNLLYLLQFWNFCLFGNDGNSKNENEMLLNSSFKIISQSKTNIEQFLSINIFHKSQNDAKIIDYNKKFLSIYLKFLKLLCKQSIQFQNIFKFSNCFFSLLNHFMIKAPLINDNENNKGKYDDFAITLLDFCKSFATNDKIFRSQLLQFSMDAEFLNLNPEIIRKLIKCCLKETSDIINFSQKNYLQMISEFLIKSFLEFFKLSNKKKQLTEKTLIEKQLLFNLITKVLDSMFELIEMYDPKIMDYEIVIKNWAKKDSLIYYLVPFCFMNAKEHLQLINGIIGKINLYLSPFLNDHSYNIITTSLTNHYCSVNPNFPKINFIQDINDLNFQPIYHQFLIKIINNSFLNDYVNNQELMISIFKFLFLFIEYNIHNVEINNVFSNLLLKYSHNLNNIIEIIINLHEFFIYFNVILLHSDQKINIEIFNVLINIINQNVKEYHLLMFIQKIFTPIMNQTINSDENSPNLFNNLNSLNILLNVPNWKTLYLHLNNNPIERLNQLAIQIEKSNLNNQTKNAFNIFLSKFQTNDYNTFYEMEIEEQSTKENNNN</sequence>
<feature type="coiled-coil region" evidence="1">
    <location>
        <begin position="2107"/>
        <end position="2141"/>
    </location>
</feature>
<dbReference type="SUPFAM" id="SSF54001">
    <property type="entry name" value="Cysteine proteinases"/>
    <property type="match status" value="1"/>
</dbReference>
<feature type="compositionally biased region" description="Basic and acidic residues" evidence="2">
    <location>
        <begin position="2421"/>
        <end position="2454"/>
    </location>
</feature>
<feature type="compositionally biased region" description="Basic and acidic residues" evidence="2">
    <location>
        <begin position="1137"/>
        <end position="1150"/>
    </location>
</feature>
<dbReference type="InterPro" id="IPR001394">
    <property type="entry name" value="Peptidase_C19_UCH"/>
</dbReference>
<dbReference type="PROSITE" id="PS00973">
    <property type="entry name" value="USP_2"/>
    <property type="match status" value="1"/>
</dbReference>
<evidence type="ECO:0000313" key="5">
    <source>
        <dbReference type="Proteomes" id="UP001150062"/>
    </source>
</evidence>
<dbReference type="EMBL" id="JAOAOG010000325">
    <property type="protein sequence ID" value="KAJ6228950.1"/>
    <property type="molecule type" value="Genomic_DNA"/>
</dbReference>
<accession>A0ABQ8X9Y9</accession>
<feature type="region of interest" description="Disordered" evidence="2">
    <location>
        <begin position="638"/>
        <end position="658"/>
    </location>
</feature>
<dbReference type="PROSITE" id="PS00972">
    <property type="entry name" value="USP_1"/>
    <property type="match status" value="1"/>
</dbReference>
<protein>
    <submittedName>
        <fullName evidence="4">Ubiquitin carboxyl-terminal hydrolase</fullName>
    </submittedName>
</protein>
<feature type="region of interest" description="Disordered" evidence="2">
    <location>
        <begin position="2421"/>
        <end position="2458"/>
    </location>
</feature>
<feature type="compositionally biased region" description="Basic and acidic residues" evidence="2">
    <location>
        <begin position="1159"/>
        <end position="1172"/>
    </location>
</feature>
<feature type="region of interest" description="Disordered" evidence="2">
    <location>
        <begin position="562"/>
        <end position="587"/>
    </location>
</feature>
<reference evidence="4" key="1">
    <citation type="submission" date="2022-08" db="EMBL/GenBank/DDBJ databases">
        <title>Novel sulfate-reducing endosymbionts in the free-living metamonad Anaeramoeba.</title>
        <authorList>
            <person name="Jerlstrom-Hultqvist J."/>
            <person name="Cepicka I."/>
            <person name="Gallot-Lavallee L."/>
            <person name="Salas-Leiva D."/>
            <person name="Curtis B.A."/>
            <person name="Zahonova K."/>
            <person name="Pipaliya S."/>
            <person name="Dacks J."/>
            <person name="Roger A.J."/>
        </authorList>
    </citation>
    <scope>NUCLEOTIDE SEQUENCE</scope>
    <source>
        <strain evidence="4">Schooner1</strain>
    </source>
</reference>
<name>A0ABQ8X9Y9_9EUKA</name>
<proteinExistence type="predicted"/>
<evidence type="ECO:0000313" key="4">
    <source>
        <dbReference type="EMBL" id="KAJ6228950.1"/>
    </source>
</evidence>
<comment type="caution">
    <text evidence="4">The sequence shown here is derived from an EMBL/GenBank/DDBJ whole genome shotgun (WGS) entry which is preliminary data.</text>
</comment>
<evidence type="ECO:0000256" key="1">
    <source>
        <dbReference type="SAM" id="Coils"/>
    </source>
</evidence>
<keyword evidence="4" id="KW-0378">Hydrolase</keyword>
<organism evidence="4 5">
    <name type="scientific">Anaeramoeba flamelloides</name>
    <dbReference type="NCBI Taxonomy" id="1746091"/>
    <lineage>
        <taxon>Eukaryota</taxon>
        <taxon>Metamonada</taxon>
        <taxon>Anaeramoebidae</taxon>
        <taxon>Anaeramoeba</taxon>
    </lineage>
</organism>
<keyword evidence="1" id="KW-0175">Coiled coil</keyword>
<feature type="compositionally biased region" description="Basic and acidic residues" evidence="2">
    <location>
        <begin position="568"/>
        <end position="587"/>
    </location>
</feature>
<feature type="region of interest" description="Disordered" evidence="2">
    <location>
        <begin position="1125"/>
        <end position="1172"/>
    </location>
</feature>
<dbReference type="InterPro" id="IPR018200">
    <property type="entry name" value="USP_CS"/>
</dbReference>
<gene>
    <name evidence="4" type="ORF">M0813_08449</name>
</gene>
<dbReference type="InterPro" id="IPR038765">
    <property type="entry name" value="Papain-like_cys_pep_sf"/>
</dbReference>